<dbReference type="PANTHER" id="PTHR11527">
    <property type="entry name" value="HEAT-SHOCK PROTEIN 20 FAMILY MEMBER"/>
    <property type="match status" value="1"/>
</dbReference>
<dbReference type="InterPro" id="IPR008978">
    <property type="entry name" value="HSP20-like_chaperone"/>
</dbReference>
<evidence type="ECO:0000313" key="5">
    <source>
        <dbReference type="Proteomes" id="UP001597343"/>
    </source>
</evidence>
<protein>
    <submittedName>
        <fullName evidence="4">Hsp20/alpha crystallin family protein</fullName>
    </submittedName>
</protein>
<dbReference type="EMBL" id="JBHUIO010000008">
    <property type="protein sequence ID" value="MFD2171036.1"/>
    <property type="molecule type" value="Genomic_DNA"/>
</dbReference>
<evidence type="ECO:0000256" key="1">
    <source>
        <dbReference type="PROSITE-ProRule" id="PRU00285"/>
    </source>
</evidence>
<dbReference type="InterPro" id="IPR031107">
    <property type="entry name" value="Small_HSP"/>
</dbReference>
<dbReference type="PROSITE" id="PS01031">
    <property type="entry name" value="SHSP"/>
    <property type="match status" value="1"/>
</dbReference>
<dbReference type="RefSeq" id="WP_386047509.1">
    <property type="nucleotide sequence ID" value="NZ_JBHUIO010000008.1"/>
</dbReference>
<accession>A0ABW4ZZM2</accession>
<proteinExistence type="inferred from homology"/>
<gene>
    <name evidence="4" type="ORF">ACFSOY_13690</name>
</gene>
<dbReference type="Proteomes" id="UP001597343">
    <property type="component" value="Unassembled WGS sequence"/>
</dbReference>
<evidence type="ECO:0000313" key="4">
    <source>
        <dbReference type="EMBL" id="MFD2171036.1"/>
    </source>
</evidence>
<dbReference type="Gene3D" id="2.60.40.790">
    <property type="match status" value="1"/>
</dbReference>
<dbReference type="SUPFAM" id="SSF49764">
    <property type="entry name" value="HSP20-like chaperones"/>
    <property type="match status" value="1"/>
</dbReference>
<evidence type="ECO:0000259" key="3">
    <source>
        <dbReference type="PROSITE" id="PS01031"/>
    </source>
</evidence>
<comment type="caution">
    <text evidence="4">The sequence shown here is derived from an EMBL/GenBank/DDBJ whole genome shotgun (WGS) entry which is preliminary data.</text>
</comment>
<name>A0ABW4ZZM2_9BACL</name>
<evidence type="ECO:0000256" key="2">
    <source>
        <dbReference type="RuleBase" id="RU003616"/>
    </source>
</evidence>
<sequence length="165" mass="19058">MKNSRSFGKWESHARQFFGDDFWEDMLSVFPDENAEPTTYEEAAPPAPAQRATAPAVAMYRTEREVIVHVELPGLHNLDAVDLYVEGNHLVVSGQMPRRFPPEQTLVSERFFGEFQRAIPLPDRVEEDQIRARYHNGLLEITLPLIRKRPNESKKRIPIQRNPPP</sequence>
<dbReference type="CDD" id="cd06464">
    <property type="entry name" value="ACD_sHsps-like"/>
    <property type="match status" value="1"/>
</dbReference>
<reference evidence="5" key="1">
    <citation type="journal article" date="2019" name="Int. J. Syst. Evol. Microbiol.">
        <title>The Global Catalogue of Microorganisms (GCM) 10K type strain sequencing project: providing services to taxonomists for standard genome sequencing and annotation.</title>
        <authorList>
            <consortium name="The Broad Institute Genomics Platform"/>
            <consortium name="The Broad Institute Genome Sequencing Center for Infectious Disease"/>
            <person name="Wu L."/>
            <person name="Ma J."/>
        </authorList>
    </citation>
    <scope>NUCLEOTIDE SEQUENCE [LARGE SCALE GENOMIC DNA]</scope>
    <source>
        <strain evidence="5">CGMCC 1.13574</strain>
    </source>
</reference>
<keyword evidence="5" id="KW-1185">Reference proteome</keyword>
<dbReference type="InterPro" id="IPR002068">
    <property type="entry name" value="A-crystallin/Hsp20_dom"/>
</dbReference>
<feature type="domain" description="SHSP" evidence="3">
    <location>
        <begin position="48"/>
        <end position="162"/>
    </location>
</feature>
<organism evidence="4 5">
    <name type="scientific">Tumebacillus lipolyticus</name>
    <dbReference type="NCBI Taxonomy" id="1280370"/>
    <lineage>
        <taxon>Bacteria</taxon>
        <taxon>Bacillati</taxon>
        <taxon>Bacillota</taxon>
        <taxon>Bacilli</taxon>
        <taxon>Bacillales</taxon>
        <taxon>Alicyclobacillaceae</taxon>
        <taxon>Tumebacillus</taxon>
    </lineage>
</organism>
<comment type="similarity">
    <text evidence="1 2">Belongs to the small heat shock protein (HSP20) family.</text>
</comment>
<dbReference type="Pfam" id="PF00011">
    <property type="entry name" value="HSP20"/>
    <property type="match status" value="1"/>
</dbReference>